<dbReference type="InterPro" id="IPR009057">
    <property type="entry name" value="Homeodomain-like_sf"/>
</dbReference>
<proteinExistence type="predicted"/>
<reference evidence="6 7" key="1">
    <citation type="submission" date="2017-07" db="EMBL/GenBank/DDBJ databases">
        <title>Genome sequencing and assembly of Paenibacillus rigui.</title>
        <authorList>
            <person name="Mayilraj S."/>
        </authorList>
    </citation>
    <scope>NUCLEOTIDE SEQUENCE [LARGE SCALE GENOMIC DNA]</scope>
    <source>
        <strain evidence="6 7">JCM 16352</strain>
    </source>
</reference>
<dbReference type="Gene3D" id="1.10.357.10">
    <property type="entry name" value="Tetracycline Repressor, domain 2"/>
    <property type="match status" value="1"/>
</dbReference>
<dbReference type="SUPFAM" id="SSF46689">
    <property type="entry name" value="Homeodomain-like"/>
    <property type="match status" value="1"/>
</dbReference>
<dbReference type="EMBL" id="NMQW01000039">
    <property type="protein sequence ID" value="OXM83709.1"/>
    <property type="molecule type" value="Genomic_DNA"/>
</dbReference>
<evidence type="ECO:0000259" key="5">
    <source>
        <dbReference type="PROSITE" id="PS50977"/>
    </source>
</evidence>
<dbReference type="Proteomes" id="UP000215509">
    <property type="component" value="Unassembled WGS sequence"/>
</dbReference>
<gene>
    <name evidence="6" type="ORF">CF651_24245</name>
</gene>
<keyword evidence="7" id="KW-1185">Reference proteome</keyword>
<dbReference type="OrthoDB" id="9815924at2"/>
<accession>A0A229ULC2</accession>
<keyword evidence="1" id="KW-0805">Transcription regulation</keyword>
<keyword evidence="2 4" id="KW-0238">DNA-binding</keyword>
<dbReference type="AlphaFoldDB" id="A0A229ULC2"/>
<evidence type="ECO:0000313" key="7">
    <source>
        <dbReference type="Proteomes" id="UP000215509"/>
    </source>
</evidence>
<dbReference type="Pfam" id="PF00440">
    <property type="entry name" value="TetR_N"/>
    <property type="match status" value="1"/>
</dbReference>
<feature type="domain" description="HTH tetR-type" evidence="5">
    <location>
        <begin position="15"/>
        <end position="75"/>
    </location>
</feature>
<sequence length="212" mass="24626">MAQEGIKSRQELRSEETKRSIREAAGKLFAERGFESVTMREIAKAAGCSHTTIYLYYKDKEALLEQLALPPLAELEQKMRFHMAQTEQSPRQILNGISEQFIRFCLSYKSMVSVLLGTKAVRVDEKSPQNELNTLRLRMFSCITETLDHIIQARTEEERIQSSRIYFFMLQGLVTTYMENEEPMEQLLGRIVPMMEEAAEILLLGMRQKYKE</sequence>
<dbReference type="PRINTS" id="PR00455">
    <property type="entry name" value="HTHTETR"/>
</dbReference>
<evidence type="ECO:0000256" key="3">
    <source>
        <dbReference type="ARBA" id="ARBA00023163"/>
    </source>
</evidence>
<feature type="DNA-binding region" description="H-T-H motif" evidence="4">
    <location>
        <begin position="38"/>
        <end position="57"/>
    </location>
</feature>
<dbReference type="GO" id="GO:0003700">
    <property type="term" value="F:DNA-binding transcription factor activity"/>
    <property type="evidence" value="ECO:0007669"/>
    <property type="project" value="TreeGrafter"/>
</dbReference>
<comment type="caution">
    <text evidence="6">The sequence shown here is derived from an EMBL/GenBank/DDBJ whole genome shotgun (WGS) entry which is preliminary data.</text>
</comment>
<dbReference type="PANTHER" id="PTHR30055">
    <property type="entry name" value="HTH-TYPE TRANSCRIPTIONAL REGULATOR RUTR"/>
    <property type="match status" value="1"/>
</dbReference>
<dbReference type="PANTHER" id="PTHR30055:SF234">
    <property type="entry name" value="HTH-TYPE TRANSCRIPTIONAL REGULATOR BETI"/>
    <property type="match status" value="1"/>
</dbReference>
<dbReference type="InterPro" id="IPR001647">
    <property type="entry name" value="HTH_TetR"/>
</dbReference>
<protein>
    <submittedName>
        <fullName evidence="6">TetR family transcriptional regulator</fullName>
    </submittedName>
</protein>
<dbReference type="RefSeq" id="WP_094017467.1">
    <property type="nucleotide sequence ID" value="NZ_NMQW01000039.1"/>
</dbReference>
<organism evidence="6 7">
    <name type="scientific">Paenibacillus rigui</name>
    <dbReference type="NCBI Taxonomy" id="554312"/>
    <lineage>
        <taxon>Bacteria</taxon>
        <taxon>Bacillati</taxon>
        <taxon>Bacillota</taxon>
        <taxon>Bacilli</taxon>
        <taxon>Bacillales</taxon>
        <taxon>Paenibacillaceae</taxon>
        <taxon>Paenibacillus</taxon>
    </lineage>
</organism>
<dbReference type="InterPro" id="IPR050109">
    <property type="entry name" value="HTH-type_TetR-like_transc_reg"/>
</dbReference>
<evidence type="ECO:0000256" key="1">
    <source>
        <dbReference type="ARBA" id="ARBA00023015"/>
    </source>
</evidence>
<evidence type="ECO:0000256" key="2">
    <source>
        <dbReference type="ARBA" id="ARBA00023125"/>
    </source>
</evidence>
<evidence type="ECO:0000256" key="4">
    <source>
        <dbReference type="PROSITE-ProRule" id="PRU00335"/>
    </source>
</evidence>
<name>A0A229ULC2_9BACL</name>
<dbReference type="GO" id="GO:0000976">
    <property type="term" value="F:transcription cis-regulatory region binding"/>
    <property type="evidence" value="ECO:0007669"/>
    <property type="project" value="TreeGrafter"/>
</dbReference>
<evidence type="ECO:0000313" key="6">
    <source>
        <dbReference type="EMBL" id="OXM83709.1"/>
    </source>
</evidence>
<dbReference type="PROSITE" id="PS50977">
    <property type="entry name" value="HTH_TETR_2"/>
    <property type="match status" value="1"/>
</dbReference>
<keyword evidence="3" id="KW-0804">Transcription</keyword>